<accession>M7XIS8</accession>
<protein>
    <recommendedName>
        <fullName evidence="4">Plasmid stabilization system</fullName>
    </recommendedName>
</protein>
<dbReference type="OrthoDB" id="963196at2"/>
<dbReference type="InterPro" id="IPR035093">
    <property type="entry name" value="RelE/ParE_toxin_dom_sf"/>
</dbReference>
<evidence type="ECO:0000313" key="2">
    <source>
        <dbReference type="EMBL" id="EMS34744.1"/>
    </source>
</evidence>
<name>M7XIS8_9BACT</name>
<dbReference type="AlphaFoldDB" id="M7XIS8"/>
<sequence>MDYEVIWTDRAFRSFEEICDYLFNFFGEKELEKFINRANSLIETIALDPRIFKKLEGREHVHHGFLHQNTTLFYKVNENEKRVYLLLFWDNRQNPFRLGLEIN</sequence>
<evidence type="ECO:0000313" key="3">
    <source>
        <dbReference type="Proteomes" id="UP000010953"/>
    </source>
</evidence>
<proteinExistence type="predicted"/>
<dbReference type="InterPro" id="IPR007712">
    <property type="entry name" value="RelE/ParE_toxin"/>
</dbReference>
<keyword evidence="3" id="KW-1185">Reference proteome</keyword>
<dbReference type="eggNOG" id="COG3668">
    <property type="taxonomic scope" value="Bacteria"/>
</dbReference>
<dbReference type="Proteomes" id="UP000010953">
    <property type="component" value="Unassembled WGS sequence"/>
</dbReference>
<dbReference type="EMBL" id="AMZY02000005">
    <property type="protein sequence ID" value="EMS34744.1"/>
    <property type="molecule type" value="Genomic_DNA"/>
</dbReference>
<dbReference type="RefSeq" id="WP_008624399.1">
    <property type="nucleotide sequence ID" value="NZ_AMZY02000005.1"/>
</dbReference>
<gene>
    <name evidence="2" type="ORF">C943_03431</name>
</gene>
<dbReference type="InParanoid" id="M7XIS8"/>
<organism evidence="2 3">
    <name type="scientific">Mariniradius saccharolyticus AK6</name>
    <dbReference type="NCBI Taxonomy" id="1239962"/>
    <lineage>
        <taxon>Bacteria</taxon>
        <taxon>Pseudomonadati</taxon>
        <taxon>Bacteroidota</taxon>
        <taxon>Cytophagia</taxon>
        <taxon>Cytophagales</taxon>
        <taxon>Cyclobacteriaceae</taxon>
        <taxon>Mariniradius</taxon>
    </lineage>
</organism>
<reference evidence="2" key="1">
    <citation type="submission" date="2013-01" db="EMBL/GenBank/DDBJ databases">
        <title>Genome assembly of Mariniradius saccharolyticus AK6.</title>
        <authorList>
            <person name="Vaidya B."/>
            <person name="Khatri I."/>
            <person name="Tanuku N.R.S."/>
            <person name="Subramanian S."/>
            <person name="Pinnaka A."/>
        </authorList>
    </citation>
    <scope>NUCLEOTIDE SEQUENCE [LARGE SCALE GENOMIC DNA]</scope>
    <source>
        <strain evidence="2">AK6</strain>
    </source>
</reference>
<evidence type="ECO:0008006" key="4">
    <source>
        <dbReference type="Google" id="ProtNLM"/>
    </source>
</evidence>
<dbReference type="STRING" id="1239962.C943_03431"/>
<evidence type="ECO:0000256" key="1">
    <source>
        <dbReference type="ARBA" id="ARBA00022649"/>
    </source>
</evidence>
<dbReference type="Pfam" id="PF05016">
    <property type="entry name" value="ParE_toxin"/>
    <property type="match status" value="1"/>
</dbReference>
<comment type="caution">
    <text evidence="2">The sequence shown here is derived from an EMBL/GenBank/DDBJ whole genome shotgun (WGS) entry which is preliminary data.</text>
</comment>
<keyword evidence="1" id="KW-1277">Toxin-antitoxin system</keyword>
<dbReference type="Gene3D" id="3.30.2310.20">
    <property type="entry name" value="RelE-like"/>
    <property type="match status" value="1"/>
</dbReference>